<gene>
    <name evidence="2" type="ORF">NCTC4524_03236</name>
</gene>
<dbReference type="AlphaFoldDB" id="A0A378W2S7"/>
<feature type="region of interest" description="Disordered" evidence="1">
    <location>
        <begin position="46"/>
        <end position="100"/>
    </location>
</feature>
<dbReference type="EMBL" id="UGQQ01000002">
    <property type="protein sequence ID" value="SUA27266.1"/>
    <property type="molecule type" value="Genomic_DNA"/>
</dbReference>
<sequence length="100" mass="11015">MVHAAEVPGQSSLKHAKSLIEKAFGYPAGMTREDVPDDVPIADALEQDREPSEPVPDSEVAVTDLDGPPLEAADQDWQEQREAVTDDLGLDEFDRQDRED</sequence>
<reference evidence="2 3" key="1">
    <citation type="submission" date="2018-06" db="EMBL/GenBank/DDBJ databases">
        <authorList>
            <consortium name="Pathogen Informatics"/>
            <person name="Doyle S."/>
        </authorList>
    </citation>
    <scope>NUCLEOTIDE SEQUENCE [LARGE SCALE GENOMIC DNA]</scope>
    <source>
        <strain evidence="2 3">NCTC4524</strain>
    </source>
</reference>
<name>A0A378W2S7_9MYCO</name>
<proteinExistence type="predicted"/>
<evidence type="ECO:0000256" key="1">
    <source>
        <dbReference type="SAM" id="MobiDB-lite"/>
    </source>
</evidence>
<organism evidence="2 3">
    <name type="scientific">Mycolicibacterium senegalense</name>
    <dbReference type="NCBI Taxonomy" id="1796"/>
    <lineage>
        <taxon>Bacteria</taxon>
        <taxon>Bacillati</taxon>
        <taxon>Actinomycetota</taxon>
        <taxon>Actinomycetes</taxon>
        <taxon>Mycobacteriales</taxon>
        <taxon>Mycobacteriaceae</taxon>
        <taxon>Mycolicibacterium</taxon>
    </lineage>
</organism>
<protein>
    <submittedName>
        <fullName evidence="2">Uncharacterized protein</fullName>
    </submittedName>
</protein>
<accession>A0A378W2S7</accession>
<evidence type="ECO:0000313" key="3">
    <source>
        <dbReference type="Proteomes" id="UP000254945"/>
    </source>
</evidence>
<dbReference type="STRING" id="1796.ABW05_08555"/>
<evidence type="ECO:0000313" key="2">
    <source>
        <dbReference type="EMBL" id="SUA27266.1"/>
    </source>
</evidence>
<dbReference type="Proteomes" id="UP000254945">
    <property type="component" value="Unassembled WGS sequence"/>
</dbReference>